<dbReference type="STRING" id="460265.Mnod_5654"/>
<evidence type="ECO:0000313" key="2">
    <source>
        <dbReference type="Proteomes" id="UP000008207"/>
    </source>
</evidence>
<keyword evidence="2" id="KW-1185">Reference proteome</keyword>
<evidence type="ECO:0000313" key="1">
    <source>
        <dbReference type="EMBL" id="ACL60493.1"/>
    </source>
</evidence>
<dbReference type="Proteomes" id="UP000008207">
    <property type="component" value="Chromosome"/>
</dbReference>
<dbReference type="EMBL" id="CP001349">
    <property type="protein sequence ID" value="ACL60493.1"/>
    <property type="molecule type" value="Genomic_DNA"/>
</dbReference>
<sequence length="74" mass="8548">MDRNRFAYSLTPDQVRALAGCFRLLDCRGSRQPLDEPLKPLNGIELTETQMRVQFRDVLDELRLDHAMGMRAQA</sequence>
<organism evidence="1 2">
    <name type="scientific">Methylobacterium nodulans (strain LMG 21967 / CNCM I-2342 / ORS 2060)</name>
    <dbReference type="NCBI Taxonomy" id="460265"/>
    <lineage>
        <taxon>Bacteria</taxon>
        <taxon>Pseudomonadati</taxon>
        <taxon>Pseudomonadota</taxon>
        <taxon>Alphaproteobacteria</taxon>
        <taxon>Hyphomicrobiales</taxon>
        <taxon>Methylobacteriaceae</taxon>
        <taxon>Methylobacterium</taxon>
    </lineage>
</organism>
<dbReference type="RefSeq" id="WP_015932095.1">
    <property type="nucleotide sequence ID" value="NC_011894.1"/>
</dbReference>
<accession>B8IQI1</accession>
<name>B8IQI1_METNO</name>
<reference evidence="1 2" key="1">
    <citation type="submission" date="2009-01" db="EMBL/GenBank/DDBJ databases">
        <title>Complete sequence of chromosome of Methylobacterium nodulans ORS 2060.</title>
        <authorList>
            <consortium name="US DOE Joint Genome Institute"/>
            <person name="Lucas S."/>
            <person name="Copeland A."/>
            <person name="Lapidus A."/>
            <person name="Glavina del Rio T."/>
            <person name="Dalin E."/>
            <person name="Tice H."/>
            <person name="Bruce D."/>
            <person name="Goodwin L."/>
            <person name="Pitluck S."/>
            <person name="Sims D."/>
            <person name="Brettin T."/>
            <person name="Detter J.C."/>
            <person name="Han C."/>
            <person name="Larimer F."/>
            <person name="Land M."/>
            <person name="Hauser L."/>
            <person name="Kyrpides N."/>
            <person name="Ivanova N."/>
            <person name="Marx C.J."/>
            <person name="Richardson P."/>
        </authorList>
    </citation>
    <scope>NUCLEOTIDE SEQUENCE [LARGE SCALE GENOMIC DNA]</scope>
    <source>
        <strain evidence="2">LMG 21967 / CNCM I-2342 / ORS 2060</strain>
    </source>
</reference>
<protein>
    <submittedName>
        <fullName evidence="1">Uncharacterized protein</fullName>
    </submittedName>
</protein>
<gene>
    <name evidence="1" type="ordered locus">Mnod_5654</name>
</gene>
<proteinExistence type="predicted"/>
<dbReference type="KEGG" id="mno:Mnod_5654"/>
<dbReference type="AlphaFoldDB" id="B8IQI1"/>
<dbReference type="HOGENOM" id="CLU_2683636_0_0_5"/>